<evidence type="ECO:0000256" key="2">
    <source>
        <dbReference type="ARBA" id="ARBA00022517"/>
    </source>
</evidence>
<dbReference type="Pfam" id="PF01782">
    <property type="entry name" value="RimM"/>
    <property type="match status" value="1"/>
</dbReference>
<dbReference type="AlphaFoldDB" id="A0AAV9IZS8"/>
<dbReference type="GO" id="GO:0043022">
    <property type="term" value="F:ribosome binding"/>
    <property type="evidence" value="ECO:0007669"/>
    <property type="project" value="InterPro"/>
</dbReference>
<evidence type="ECO:0000313" key="8">
    <source>
        <dbReference type="Proteomes" id="UP001301350"/>
    </source>
</evidence>
<evidence type="ECO:0000256" key="3">
    <source>
        <dbReference type="ARBA" id="ARBA00022552"/>
    </source>
</evidence>
<comment type="caution">
    <text evidence="7">The sequence shown here is derived from an EMBL/GenBank/DDBJ whole genome shotgun (WGS) entry which is preliminary data.</text>
</comment>
<dbReference type="PANTHER" id="PTHR33692">
    <property type="entry name" value="RIBOSOME MATURATION FACTOR RIMM"/>
    <property type="match status" value="1"/>
</dbReference>
<dbReference type="Proteomes" id="UP001301350">
    <property type="component" value="Unassembled WGS sequence"/>
</dbReference>
<protein>
    <recommendedName>
        <fullName evidence="6">RimM N-terminal domain-containing protein</fullName>
    </recommendedName>
</protein>
<keyword evidence="2" id="KW-0690">Ribosome biogenesis</keyword>
<evidence type="ECO:0000259" key="6">
    <source>
        <dbReference type="Pfam" id="PF01782"/>
    </source>
</evidence>
<dbReference type="GO" id="GO:0006364">
    <property type="term" value="P:rRNA processing"/>
    <property type="evidence" value="ECO:0007669"/>
    <property type="project" value="UniProtKB-KW"/>
</dbReference>
<accession>A0AAV9IZS8</accession>
<keyword evidence="8" id="KW-1185">Reference proteome</keyword>
<evidence type="ECO:0000256" key="1">
    <source>
        <dbReference type="ARBA" id="ARBA00022490"/>
    </source>
</evidence>
<dbReference type="GO" id="GO:0005840">
    <property type="term" value="C:ribosome"/>
    <property type="evidence" value="ECO:0007669"/>
    <property type="project" value="InterPro"/>
</dbReference>
<sequence>MFLVTPWGLQTDTFRGHPSALVRNRTSSRSPRRWRCRPNSPWLARLCACHAPPPAAPAAPSAASPPKRRRRRRVSPPSPRGWEMDDEEIEAAARPSQYDPFHFGFVEIGTLLGAHGVRGECKLRLSTDYPQERLPSGRVTRHLRRVGRVYPRPVQVCHGRPASQPGQWIFRLDGVQTREEAAALRGATLYIRADERYEEVSAGEMEYTVADWIDREVVLRDDLDQLPDEQGDVAAAIRQLSIGRVVGVVLREEMGGAHDLLDVLLYRGKKQLYVPFVRELVQELPDRVCGGGPVEPGETPPPGAPVVRSMVLSPPSGLLELARRPRRYRPPRIRGLLLPAKEGG</sequence>
<feature type="domain" description="RimM N-terminal" evidence="6">
    <location>
        <begin position="108"/>
        <end position="194"/>
    </location>
</feature>
<dbReference type="InterPro" id="IPR036976">
    <property type="entry name" value="RimM_N_sf"/>
</dbReference>
<dbReference type="EMBL" id="JANCYW010000014">
    <property type="protein sequence ID" value="KAK4537764.1"/>
    <property type="molecule type" value="Genomic_DNA"/>
</dbReference>
<dbReference type="InterPro" id="IPR009000">
    <property type="entry name" value="Transl_B-barrel_sf"/>
</dbReference>
<reference evidence="7 8" key="1">
    <citation type="submission" date="2022-07" db="EMBL/GenBank/DDBJ databases">
        <title>Genome-wide signatures of adaptation to extreme environments.</title>
        <authorList>
            <person name="Cho C.H."/>
            <person name="Yoon H.S."/>
        </authorList>
    </citation>
    <scope>NUCLEOTIDE SEQUENCE [LARGE SCALE GENOMIC DNA]</scope>
    <source>
        <strain evidence="7 8">DBV 063 E5</strain>
    </source>
</reference>
<name>A0AAV9IZS8_CYACA</name>
<evidence type="ECO:0000313" key="7">
    <source>
        <dbReference type="EMBL" id="KAK4537764.1"/>
    </source>
</evidence>
<feature type="region of interest" description="Disordered" evidence="5">
    <location>
        <begin position="54"/>
        <end position="85"/>
    </location>
</feature>
<keyword evidence="3" id="KW-0698">rRNA processing</keyword>
<proteinExistence type="inferred from homology"/>
<organism evidence="7 8">
    <name type="scientific">Cyanidium caldarium</name>
    <name type="common">Red alga</name>
    <dbReference type="NCBI Taxonomy" id="2771"/>
    <lineage>
        <taxon>Eukaryota</taxon>
        <taxon>Rhodophyta</taxon>
        <taxon>Bangiophyceae</taxon>
        <taxon>Cyanidiales</taxon>
        <taxon>Cyanidiaceae</taxon>
        <taxon>Cyanidium</taxon>
    </lineage>
</organism>
<dbReference type="InterPro" id="IPR002676">
    <property type="entry name" value="RimM_N"/>
</dbReference>
<dbReference type="InterPro" id="IPR011961">
    <property type="entry name" value="RimM"/>
</dbReference>
<keyword evidence="1" id="KW-0963">Cytoplasm</keyword>
<evidence type="ECO:0000256" key="4">
    <source>
        <dbReference type="ARBA" id="ARBA00023186"/>
    </source>
</evidence>
<dbReference type="HAMAP" id="MF_00014">
    <property type="entry name" value="Ribosome_mat_RimM"/>
    <property type="match status" value="1"/>
</dbReference>
<dbReference type="SUPFAM" id="SSF50447">
    <property type="entry name" value="Translation proteins"/>
    <property type="match status" value="1"/>
</dbReference>
<gene>
    <name evidence="7" type="ORF">CDCA_CDCA14G3789</name>
</gene>
<dbReference type="PANTHER" id="PTHR33692:SF1">
    <property type="entry name" value="RIBOSOME MATURATION FACTOR RIMM"/>
    <property type="match status" value="1"/>
</dbReference>
<dbReference type="Gene3D" id="2.40.30.60">
    <property type="entry name" value="RimM"/>
    <property type="match status" value="1"/>
</dbReference>
<keyword evidence="4" id="KW-0143">Chaperone</keyword>
<evidence type="ECO:0000256" key="5">
    <source>
        <dbReference type="SAM" id="MobiDB-lite"/>
    </source>
</evidence>